<dbReference type="InterPro" id="IPR025870">
    <property type="entry name" value="Glyoxalase-like_dom"/>
</dbReference>
<protein>
    <submittedName>
        <fullName evidence="2">Glyoxalase/bleomycin resistance/dioxygenase family protein</fullName>
    </submittedName>
</protein>
<sequence>MEFKEFGLILFVEEYEKCIHFYRNVIKLPIRNRKETLVTFDLPNGYLMVEQGGIGSLQEKQRKQNPTVIRFDVESLTTAVEKLENRGAVFLNRTLQFDWGTIAVLLDPDGNRIELGEINHSSGSFKPNSD</sequence>
<dbReference type="PROSITE" id="PS51819">
    <property type="entry name" value="VOC"/>
    <property type="match status" value="1"/>
</dbReference>
<dbReference type="RefSeq" id="WP_209366200.1">
    <property type="nucleotide sequence ID" value="NZ_CP046956.1"/>
</dbReference>
<dbReference type="Proteomes" id="UP000665043">
    <property type="component" value="Chromosome"/>
</dbReference>
<evidence type="ECO:0000313" key="3">
    <source>
        <dbReference type="Proteomes" id="UP000665043"/>
    </source>
</evidence>
<evidence type="ECO:0000313" key="2">
    <source>
        <dbReference type="EMBL" id="QTN01080.1"/>
    </source>
</evidence>
<gene>
    <name evidence="2" type="ORF">ERJ70_18365</name>
</gene>
<dbReference type="Gene3D" id="3.10.180.10">
    <property type="entry name" value="2,3-Dihydroxybiphenyl 1,2-Dioxygenase, domain 1"/>
    <property type="match status" value="1"/>
</dbReference>
<reference evidence="2 3" key="1">
    <citation type="submission" date="2019-12" db="EMBL/GenBank/DDBJ databases">
        <title>The whole genome sequencing of a strain isolated from a Mars analog, Dalangtan Playa.</title>
        <authorList>
            <person name="Huang T."/>
        </authorList>
    </citation>
    <scope>NUCLEOTIDE SEQUENCE [LARGE SCALE GENOMIC DNA]</scope>
    <source>
        <strain evidence="2 3">DP4-553-S</strain>
    </source>
</reference>
<evidence type="ECO:0000259" key="1">
    <source>
        <dbReference type="PROSITE" id="PS51819"/>
    </source>
</evidence>
<organism evidence="2 3">
    <name type="scientific">Sediminibacillus dalangtanensis</name>
    <dbReference type="NCBI Taxonomy" id="2729421"/>
    <lineage>
        <taxon>Bacteria</taxon>
        <taxon>Bacillati</taxon>
        <taxon>Bacillota</taxon>
        <taxon>Bacilli</taxon>
        <taxon>Bacillales</taxon>
        <taxon>Bacillaceae</taxon>
        <taxon>Sediminibacillus</taxon>
    </lineage>
</organism>
<accession>A0ABX7VYB6</accession>
<dbReference type="EMBL" id="CP046956">
    <property type="protein sequence ID" value="QTN01080.1"/>
    <property type="molecule type" value="Genomic_DNA"/>
</dbReference>
<feature type="domain" description="VOC" evidence="1">
    <location>
        <begin position="2"/>
        <end position="118"/>
    </location>
</feature>
<name>A0ABX7VYB6_9BACI</name>
<keyword evidence="3" id="KW-1185">Reference proteome</keyword>
<dbReference type="InterPro" id="IPR029068">
    <property type="entry name" value="Glyas_Bleomycin-R_OHBP_Dase"/>
</dbReference>
<proteinExistence type="predicted"/>
<dbReference type="SUPFAM" id="SSF54593">
    <property type="entry name" value="Glyoxalase/Bleomycin resistance protein/Dihydroxybiphenyl dioxygenase"/>
    <property type="match status" value="1"/>
</dbReference>
<dbReference type="Pfam" id="PF12681">
    <property type="entry name" value="Glyoxalase_2"/>
    <property type="match status" value="1"/>
</dbReference>
<dbReference type="InterPro" id="IPR037523">
    <property type="entry name" value="VOC_core"/>
</dbReference>